<evidence type="ECO:0000313" key="2">
    <source>
        <dbReference type="Proteomes" id="UP001148629"/>
    </source>
</evidence>
<evidence type="ECO:0000313" key="1">
    <source>
        <dbReference type="EMBL" id="KAJ3537155.1"/>
    </source>
</evidence>
<reference evidence="1" key="1">
    <citation type="submission" date="2022-08" db="EMBL/GenBank/DDBJ databases">
        <title>Genome Sequence of Fusarium decemcellulare.</title>
        <authorList>
            <person name="Buettner E."/>
        </authorList>
    </citation>
    <scope>NUCLEOTIDE SEQUENCE</scope>
    <source>
        <strain evidence="1">Babe19</strain>
    </source>
</reference>
<accession>A0ACC1SD14</accession>
<protein>
    <submittedName>
        <fullName evidence="1">Uncharacterized protein</fullName>
    </submittedName>
</protein>
<dbReference type="Proteomes" id="UP001148629">
    <property type="component" value="Unassembled WGS sequence"/>
</dbReference>
<sequence>MPRLEHIKRPDEDWTGLKDAKERRKLQNRLNVRAHRKRKVEAEAEKASETEPGPFGLLKPHPEPAMPIVSTKGRFSMLESDGIKLRQLVDRWDMAFSPRPGSTSSAHFPLCPDHLIPLAQYNIIRATLTNATILSILHLMPYDQCAPLRMAMPLFPSTSTSTAESSPTFGTLPASCPPSLRPTALQLLIPHDYWVDLVPDPTLRDNILLALQDGLVDVVELQADLVGQICQETITAAKAQPSRGSKQIYSQERKPKTTRSLSDDGELGMLVWSDPWCADGYEMTEAFIRKWSFLFKGCWRFLGATNKWRISRGDEPLELDI</sequence>
<comment type="caution">
    <text evidence="1">The sequence shown here is derived from an EMBL/GenBank/DDBJ whole genome shotgun (WGS) entry which is preliminary data.</text>
</comment>
<name>A0ACC1SD14_9HYPO</name>
<gene>
    <name evidence="1" type="ORF">NM208_g6431</name>
</gene>
<proteinExistence type="predicted"/>
<organism evidence="1 2">
    <name type="scientific">Fusarium decemcellulare</name>
    <dbReference type="NCBI Taxonomy" id="57161"/>
    <lineage>
        <taxon>Eukaryota</taxon>
        <taxon>Fungi</taxon>
        <taxon>Dikarya</taxon>
        <taxon>Ascomycota</taxon>
        <taxon>Pezizomycotina</taxon>
        <taxon>Sordariomycetes</taxon>
        <taxon>Hypocreomycetidae</taxon>
        <taxon>Hypocreales</taxon>
        <taxon>Nectriaceae</taxon>
        <taxon>Fusarium</taxon>
        <taxon>Fusarium decemcellulare species complex</taxon>
    </lineage>
</organism>
<dbReference type="EMBL" id="JANRMS010000596">
    <property type="protein sequence ID" value="KAJ3537155.1"/>
    <property type="molecule type" value="Genomic_DNA"/>
</dbReference>
<keyword evidence="2" id="KW-1185">Reference proteome</keyword>